<keyword evidence="8" id="KW-1185">Reference proteome</keyword>
<dbReference type="PANTHER" id="PTHR30055:SF146">
    <property type="entry name" value="HTH-TYPE TRANSCRIPTIONAL DUAL REGULATOR CECR"/>
    <property type="match status" value="1"/>
</dbReference>
<name>A0A346A108_9HYPH</name>
<dbReference type="Gene3D" id="1.10.10.60">
    <property type="entry name" value="Homeodomain-like"/>
    <property type="match status" value="1"/>
</dbReference>
<evidence type="ECO:0000256" key="3">
    <source>
        <dbReference type="ARBA" id="ARBA00023163"/>
    </source>
</evidence>
<keyword evidence="2 4" id="KW-0238">DNA-binding</keyword>
<feature type="region of interest" description="Disordered" evidence="5">
    <location>
        <begin position="1"/>
        <end position="31"/>
    </location>
</feature>
<reference evidence="7 8" key="1">
    <citation type="submission" date="2018-07" db="EMBL/GenBank/DDBJ databases">
        <authorList>
            <person name="Quirk P.G."/>
            <person name="Krulwich T.A."/>
        </authorList>
    </citation>
    <scope>NUCLEOTIDE SEQUENCE [LARGE SCALE GENOMIC DNA]</scope>
    <source>
        <strain evidence="7 8">CC-BB4</strain>
    </source>
</reference>
<evidence type="ECO:0000256" key="2">
    <source>
        <dbReference type="ARBA" id="ARBA00023125"/>
    </source>
</evidence>
<evidence type="ECO:0000256" key="1">
    <source>
        <dbReference type="ARBA" id="ARBA00023015"/>
    </source>
</evidence>
<proteinExistence type="predicted"/>
<dbReference type="Proteomes" id="UP000254889">
    <property type="component" value="Chromosome"/>
</dbReference>
<protein>
    <submittedName>
        <fullName evidence="7">TetR/AcrR family transcriptional regulator</fullName>
    </submittedName>
</protein>
<dbReference type="OrthoDB" id="5292901at2"/>
<dbReference type="FunFam" id="1.10.10.60:FF:000141">
    <property type="entry name" value="TetR family transcriptional regulator"/>
    <property type="match status" value="1"/>
</dbReference>
<dbReference type="RefSeq" id="WP_115693234.1">
    <property type="nucleotide sequence ID" value="NZ_CP031417.1"/>
</dbReference>
<dbReference type="Gene3D" id="1.10.357.10">
    <property type="entry name" value="Tetracycline Repressor, domain 2"/>
    <property type="match status" value="1"/>
</dbReference>
<dbReference type="InterPro" id="IPR050109">
    <property type="entry name" value="HTH-type_TetR-like_transc_reg"/>
</dbReference>
<organism evidence="7 8">
    <name type="scientific">Pseudolabrys taiwanensis</name>
    <dbReference type="NCBI Taxonomy" id="331696"/>
    <lineage>
        <taxon>Bacteria</taxon>
        <taxon>Pseudomonadati</taxon>
        <taxon>Pseudomonadota</taxon>
        <taxon>Alphaproteobacteria</taxon>
        <taxon>Hyphomicrobiales</taxon>
        <taxon>Xanthobacteraceae</taxon>
        <taxon>Pseudolabrys</taxon>
    </lineage>
</organism>
<evidence type="ECO:0000256" key="4">
    <source>
        <dbReference type="PROSITE-ProRule" id="PRU00335"/>
    </source>
</evidence>
<keyword evidence="1" id="KW-0805">Transcription regulation</keyword>
<gene>
    <name evidence="7" type="ORF">DW352_21410</name>
</gene>
<dbReference type="GO" id="GO:0000976">
    <property type="term" value="F:transcription cis-regulatory region binding"/>
    <property type="evidence" value="ECO:0007669"/>
    <property type="project" value="TreeGrafter"/>
</dbReference>
<dbReference type="InterPro" id="IPR001647">
    <property type="entry name" value="HTH_TetR"/>
</dbReference>
<evidence type="ECO:0000256" key="5">
    <source>
        <dbReference type="SAM" id="MobiDB-lite"/>
    </source>
</evidence>
<feature type="DNA-binding region" description="H-T-H motif" evidence="4">
    <location>
        <begin position="51"/>
        <end position="70"/>
    </location>
</feature>
<dbReference type="InterPro" id="IPR036271">
    <property type="entry name" value="Tet_transcr_reg_TetR-rel_C_sf"/>
</dbReference>
<dbReference type="PROSITE" id="PS50977">
    <property type="entry name" value="HTH_TETR_2"/>
    <property type="match status" value="1"/>
</dbReference>
<evidence type="ECO:0000259" key="6">
    <source>
        <dbReference type="PROSITE" id="PS50977"/>
    </source>
</evidence>
<keyword evidence="3" id="KW-0804">Transcription</keyword>
<dbReference type="AlphaFoldDB" id="A0A346A108"/>
<dbReference type="InterPro" id="IPR039536">
    <property type="entry name" value="TetR_C_Proteobacteria"/>
</dbReference>
<feature type="domain" description="HTH tetR-type" evidence="6">
    <location>
        <begin position="28"/>
        <end position="88"/>
    </location>
</feature>
<evidence type="ECO:0000313" key="7">
    <source>
        <dbReference type="EMBL" id="AXK82855.1"/>
    </source>
</evidence>
<dbReference type="GO" id="GO:0003700">
    <property type="term" value="F:DNA-binding transcription factor activity"/>
    <property type="evidence" value="ECO:0007669"/>
    <property type="project" value="TreeGrafter"/>
</dbReference>
<dbReference type="Pfam" id="PF00440">
    <property type="entry name" value="TetR_N"/>
    <property type="match status" value="1"/>
</dbReference>
<evidence type="ECO:0000313" key="8">
    <source>
        <dbReference type="Proteomes" id="UP000254889"/>
    </source>
</evidence>
<accession>A0A346A108</accession>
<dbReference type="PANTHER" id="PTHR30055">
    <property type="entry name" value="HTH-TYPE TRANSCRIPTIONAL REGULATOR RUTR"/>
    <property type="match status" value="1"/>
</dbReference>
<dbReference type="InterPro" id="IPR009057">
    <property type="entry name" value="Homeodomain-like_sf"/>
</dbReference>
<dbReference type="SUPFAM" id="SSF46689">
    <property type="entry name" value="Homeodomain-like"/>
    <property type="match status" value="1"/>
</dbReference>
<dbReference type="EMBL" id="CP031417">
    <property type="protein sequence ID" value="AXK82855.1"/>
    <property type="molecule type" value="Genomic_DNA"/>
</dbReference>
<dbReference type="PRINTS" id="PR00455">
    <property type="entry name" value="HTHTETR"/>
</dbReference>
<dbReference type="SUPFAM" id="SSF48498">
    <property type="entry name" value="Tetracyclin repressor-like, C-terminal domain"/>
    <property type="match status" value="1"/>
</dbReference>
<dbReference type="Pfam" id="PF14246">
    <property type="entry name" value="TetR_C_7"/>
    <property type="match status" value="1"/>
</dbReference>
<sequence>MDSAEKSGAARTDNGKTGAGPTGAKRPASPRERIVRSAAKLFLEKGYDKVSINDIIDTVGGSKGTIYSHFGSKEKLFEAVVEQMCADVTIHIDTRPIGTIEEQLTRIGHTFVSNVVSPPILRFHRLMTSIGRDFPAAGRLFYDTGPRQAQMMIGDWIALHQRAGNIRDDVDAFRLAVLFHDMLIGEQHLSWLTSALSDKERGKRIDETVRLCVAIFLQGCARR</sequence>
<dbReference type="KEGG" id="ptaw:DW352_21410"/>